<dbReference type="InterPro" id="IPR029055">
    <property type="entry name" value="Ntn_hydrolases_N"/>
</dbReference>
<name>A0AAQ4FJ72_AMBAM</name>
<dbReference type="GO" id="GO:0006751">
    <property type="term" value="P:glutathione catabolic process"/>
    <property type="evidence" value="ECO:0007669"/>
    <property type="project" value="InterPro"/>
</dbReference>
<dbReference type="PANTHER" id="PTHR11686">
    <property type="entry name" value="GAMMA GLUTAMYL TRANSPEPTIDASE"/>
    <property type="match status" value="1"/>
</dbReference>
<evidence type="ECO:0000313" key="2">
    <source>
        <dbReference type="EMBL" id="KAK8786813.1"/>
    </source>
</evidence>
<comment type="caution">
    <text evidence="2">The sequence shown here is derived from an EMBL/GenBank/DDBJ whole genome shotgun (WGS) entry which is preliminary data.</text>
</comment>
<feature type="transmembrane region" description="Helical" evidence="1">
    <location>
        <begin position="115"/>
        <end position="143"/>
    </location>
</feature>
<feature type="transmembrane region" description="Helical" evidence="1">
    <location>
        <begin position="47"/>
        <end position="67"/>
    </location>
</feature>
<dbReference type="AlphaFoldDB" id="A0AAQ4FJ72"/>
<evidence type="ECO:0000256" key="1">
    <source>
        <dbReference type="SAM" id="Phobius"/>
    </source>
</evidence>
<dbReference type="Proteomes" id="UP001321473">
    <property type="component" value="Unassembled WGS sequence"/>
</dbReference>
<dbReference type="GO" id="GO:0036374">
    <property type="term" value="F:glutathione hydrolase activity"/>
    <property type="evidence" value="ECO:0007669"/>
    <property type="project" value="InterPro"/>
</dbReference>
<keyword evidence="3" id="KW-1185">Reference proteome</keyword>
<organism evidence="2 3">
    <name type="scientific">Amblyomma americanum</name>
    <name type="common">Lone star tick</name>
    <dbReference type="NCBI Taxonomy" id="6943"/>
    <lineage>
        <taxon>Eukaryota</taxon>
        <taxon>Metazoa</taxon>
        <taxon>Ecdysozoa</taxon>
        <taxon>Arthropoda</taxon>
        <taxon>Chelicerata</taxon>
        <taxon>Arachnida</taxon>
        <taxon>Acari</taxon>
        <taxon>Parasitiformes</taxon>
        <taxon>Ixodida</taxon>
        <taxon>Ixodoidea</taxon>
        <taxon>Ixodidae</taxon>
        <taxon>Amblyomminae</taxon>
        <taxon>Amblyomma</taxon>
    </lineage>
</organism>
<evidence type="ECO:0008006" key="4">
    <source>
        <dbReference type="Google" id="ProtNLM"/>
    </source>
</evidence>
<protein>
    <recommendedName>
        <fullName evidence="4">Gamma-glutamyltransferase</fullName>
    </recommendedName>
</protein>
<dbReference type="EMBL" id="JARKHS020002368">
    <property type="protein sequence ID" value="KAK8786813.1"/>
    <property type="molecule type" value="Genomic_DNA"/>
</dbReference>
<keyword evidence="1" id="KW-1133">Transmembrane helix</keyword>
<dbReference type="GO" id="GO:0005886">
    <property type="term" value="C:plasma membrane"/>
    <property type="evidence" value="ECO:0007669"/>
    <property type="project" value="TreeGrafter"/>
</dbReference>
<keyword evidence="1" id="KW-0812">Transmembrane</keyword>
<proteinExistence type="predicted"/>
<reference evidence="2 3" key="1">
    <citation type="journal article" date="2023" name="Arcadia Sci">
        <title>De novo assembly of a long-read Amblyomma americanum tick genome.</title>
        <authorList>
            <person name="Chou S."/>
            <person name="Poskanzer K.E."/>
            <person name="Rollins M."/>
            <person name="Thuy-Boun P.S."/>
        </authorList>
    </citation>
    <scope>NUCLEOTIDE SEQUENCE [LARGE SCALE GENOMIC DNA]</scope>
    <source>
        <strain evidence="2">F_SG_1</strain>
        <tissue evidence="2">Salivary glands</tissue>
    </source>
</reference>
<dbReference type="Pfam" id="PF01019">
    <property type="entry name" value="G_glu_transpept"/>
    <property type="match status" value="1"/>
</dbReference>
<keyword evidence="1" id="KW-0472">Membrane</keyword>
<gene>
    <name evidence="2" type="ORF">V5799_023410</name>
</gene>
<dbReference type="InterPro" id="IPR000101">
    <property type="entry name" value="GGT_peptidase"/>
</dbReference>
<dbReference type="SUPFAM" id="SSF56235">
    <property type="entry name" value="N-terminal nucleophile aminohydrolases (Ntn hydrolases)"/>
    <property type="match status" value="1"/>
</dbReference>
<accession>A0AAQ4FJ72</accession>
<dbReference type="PANTHER" id="PTHR11686:SF9">
    <property type="entry name" value="RE13973P"/>
    <property type="match status" value="1"/>
</dbReference>
<sequence length="147" mass="16185">MQQITKCSRLLCNVAHEFPQKIHYPQFLARVRRSHRYLDLHASGTHIVTAAALLVLLSTGLVLYLRVSMHRHAWRGKRPISNAPMGSFGRWAAIVGDENCKNVPRKILVKLNGTAADAAVATMLCVCVVLSHACGLGGGFFALHYKP</sequence>
<evidence type="ECO:0000313" key="3">
    <source>
        <dbReference type="Proteomes" id="UP001321473"/>
    </source>
</evidence>